<dbReference type="SMART" id="SM00421">
    <property type="entry name" value="HTH_LUXR"/>
    <property type="match status" value="1"/>
</dbReference>
<dbReference type="STRING" id="429727.VE26_05055"/>
<comment type="caution">
    <text evidence="2">The sequence shown here is derived from an EMBL/GenBank/DDBJ whole genome shotgun (WGS) entry which is preliminary data.</text>
</comment>
<dbReference type="Proteomes" id="UP000033649">
    <property type="component" value="Unassembled WGS sequence"/>
</dbReference>
<evidence type="ECO:0000259" key="1">
    <source>
        <dbReference type="SMART" id="SM00421"/>
    </source>
</evidence>
<dbReference type="EMBL" id="JZEY01000054">
    <property type="protein sequence ID" value="KKB09327.1"/>
    <property type="molecule type" value="Genomic_DNA"/>
</dbReference>
<gene>
    <name evidence="2" type="ORF">VE26_05055</name>
</gene>
<dbReference type="Gene3D" id="1.10.10.10">
    <property type="entry name" value="Winged helix-like DNA-binding domain superfamily/Winged helix DNA-binding domain"/>
    <property type="match status" value="1"/>
</dbReference>
<organism evidence="2 3">
    <name type="scientific">Devosia chinhatensis</name>
    <dbReference type="NCBI Taxonomy" id="429727"/>
    <lineage>
        <taxon>Bacteria</taxon>
        <taxon>Pseudomonadati</taxon>
        <taxon>Pseudomonadota</taxon>
        <taxon>Alphaproteobacteria</taxon>
        <taxon>Hyphomicrobiales</taxon>
        <taxon>Devosiaceae</taxon>
        <taxon>Devosia</taxon>
    </lineage>
</organism>
<evidence type="ECO:0000313" key="3">
    <source>
        <dbReference type="Proteomes" id="UP000033649"/>
    </source>
</evidence>
<dbReference type="PATRIC" id="fig|429727.3.peg.1049"/>
<protein>
    <recommendedName>
        <fullName evidence="1">HTH luxR-type domain-containing protein</fullName>
    </recommendedName>
</protein>
<feature type="domain" description="HTH luxR-type" evidence="1">
    <location>
        <begin position="313"/>
        <end position="370"/>
    </location>
</feature>
<accession>A0A0F5FMA0</accession>
<sequence length="379" mass="41348">MTTEQLAEVSSVLFAAAMDPSRWQDFLTRLSTHTGMVKTHLYGYDTRVNFALPALHHGYDPDFMQSYAERYGALNAWAPGLGRSPIGQPVRSAECLPEDELLKTEFYNDWLRPQGDYRSGAGVVLARDSSRFFVFGGNMTQRHAQFEDDWLHVLRLLAPHMGLALEIGRNMFDGAANAALGVTTPPGQGGAVMAMTLRRQLRYANAAALALAESGDVLAYDHAGHARFVDPNADDALSLALANLRWGRAAASGSARAMDSGGNARIVRFARIDSDRLGYIPVGFETSSGEPLLIVSIQPDRAMPSLRKALRDRFGLTESEIEVSILVGDGMPAEQIAHRRDVSVHTVRDQIKASLRKTGAGRQTGLVRILNDLRNSEGG</sequence>
<keyword evidence="3" id="KW-1185">Reference proteome</keyword>
<evidence type="ECO:0000313" key="2">
    <source>
        <dbReference type="EMBL" id="KKB09327.1"/>
    </source>
</evidence>
<dbReference type="InterPro" id="IPR000792">
    <property type="entry name" value="Tscrpt_reg_LuxR_C"/>
</dbReference>
<dbReference type="InterPro" id="IPR016032">
    <property type="entry name" value="Sig_transdc_resp-reg_C-effctor"/>
</dbReference>
<dbReference type="GO" id="GO:0003677">
    <property type="term" value="F:DNA binding"/>
    <property type="evidence" value="ECO:0007669"/>
    <property type="project" value="InterPro"/>
</dbReference>
<dbReference type="SUPFAM" id="SSF46894">
    <property type="entry name" value="C-terminal effector domain of the bipartite response regulators"/>
    <property type="match status" value="1"/>
</dbReference>
<dbReference type="AlphaFoldDB" id="A0A0F5FMA0"/>
<name>A0A0F5FMA0_9HYPH</name>
<reference evidence="2 3" key="1">
    <citation type="submission" date="2015-03" db="EMBL/GenBank/DDBJ databases">
        <authorList>
            <person name="Hassan Y."/>
            <person name="Lepp D."/>
            <person name="Li X.-Z."/>
            <person name="Zhou T."/>
        </authorList>
    </citation>
    <scope>NUCLEOTIDE SEQUENCE [LARGE SCALE GENOMIC DNA]</scope>
    <source>
        <strain evidence="2 3">IPL18</strain>
    </source>
</reference>
<dbReference type="InterPro" id="IPR036388">
    <property type="entry name" value="WH-like_DNA-bd_sf"/>
</dbReference>
<dbReference type="GO" id="GO:0006355">
    <property type="term" value="P:regulation of DNA-templated transcription"/>
    <property type="evidence" value="ECO:0007669"/>
    <property type="project" value="InterPro"/>
</dbReference>
<proteinExistence type="predicted"/>